<evidence type="ECO:0000256" key="1">
    <source>
        <dbReference type="SAM" id="MobiDB-lite"/>
    </source>
</evidence>
<feature type="region of interest" description="Disordered" evidence="1">
    <location>
        <begin position="27"/>
        <end position="204"/>
    </location>
</feature>
<dbReference type="EMBL" id="CP007514">
    <property type="protein sequence ID" value="AHY46752.1"/>
    <property type="molecule type" value="Genomic_DNA"/>
</dbReference>
<dbReference type="Proteomes" id="UP000025229">
    <property type="component" value="Chromosome"/>
</dbReference>
<organism evidence="2 3">
    <name type="scientific">Rubrobacter radiotolerans</name>
    <name type="common">Arthrobacter radiotolerans</name>
    <dbReference type="NCBI Taxonomy" id="42256"/>
    <lineage>
        <taxon>Bacteria</taxon>
        <taxon>Bacillati</taxon>
        <taxon>Actinomycetota</taxon>
        <taxon>Rubrobacteria</taxon>
        <taxon>Rubrobacterales</taxon>
        <taxon>Rubrobacteraceae</taxon>
        <taxon>Rubrobacter</taxon>
    </lineage>
</organism>
<feature type="compositionally biased region" description="Low complexity" evidence="1">
    <location>
        <begin position="141"/>
        <end position="158"/>
    </location>
</feature>
<name>A0A023X2R4_RUBRA</name>
<protein>
    <submittedName>
        <fullName evidence="2">Uncharacterized protein</fullName>
    </submittedName>
</protein>
<dbReference type="HOGENOM" id="CLU_1342421_0_0_11"/>
<gene>
    <name evidence="2" type="ORF">RradSPS_1469</name>
</gene>
<evidence type="ECO:0000313" key="2">
    <source>
        <dbReference type="EMBL" id="AHY46752.1"/>
    </source>
</evidence>
<evidence type="ECO:0000313" key="3">
    <source>
        <dbReference type="Proteomes" id="UP000025229"/>
    </source>
</evidence>
<feature type="compositionally biased region" description="Low complexity" evidence="1">
    <location>
        <begin position="86"/>
        <end position="98"/>
    </location>
</feature>
<dbReference type="AlphaFoldDB" id="A0A023X2R4"/>
<feature type="compositionally biased region" description="Gly residues" evidence="1">
    <location>
        <begin position="164"/>
        <end position="178"/>
    </location>
</feature>
<feature type="compositionally biased region" description="Gly residues" evidence="1">
    <location>
        <begin position="99"/>
        <end position="108"/>
    </location>
</feature>
<reference evidence="2 3" key="1">
    <citation type="submission" date="2014-03" db="EMBL/GenBank/DDBJ databases">
        <title>Complete genome sequence of the Radio-Resistant Rubrobacter radiotolerans RSPS-4.</title>
        <authorList>
            <person name="Egas C.C."/>
            <person name="Barroso C.C."/>
            <person name="Froufe H.J.C."/>
            <person name="Pacheco J.J."/>
            <person name="Albuquerque L.L."/>
            <person name="da Costa M.M.S."/>
        </authorList>
    </citation>
    <scope>NUCLEOTIDE SEQUENCE [LARGE SCALE GENOMIC DNA]</scope>
    <source>
        <strain evidence="2 3">RSPS-4</strain>
    </source>
</reference>
<dbReference type="STRING" id="42256.RradSPS_1469"/>
<accession>A0A023X2R4</accession>
<keyword evidence="3" id="KW-1185">Reference proteome</keyword>
<sequence length="204" mass="20632">MIPPVLAVVALLVFSWVVAGSFLSSGADESISNRQGETPPAEEEIAQSETPTQAPEIEAPNAESFAVYESKDPFRRLFSPATPQETTVPDDATTTATPGGPGTGGFGTDGQRRDTTTAPGGQGGAAPGATAVGDQYGSWGQDGFAQDDFAQDGFAQDDLSGDPITGGTGATGGTGGESGLPRGTGDRPDNLFESGGDLPPPENR</sequence>
<proteinExistence type="predicted"/>
<dbReference type="KEGG" id="rrd:RradSPS_1469"/>